<name>A0ABN7SD00_OIKDI</name>
<dbReference type="Proteomes" id="UP001158576">
    <property type="component" value="Chromosome XSR"/>
</dbReference>
<dbReference type="PANTHER" id="PTHR11722:SF0">
    <property type="entry name" value="LARGE RIBOSOMAL SUBUNIT PROTEIN EL13"/>
    <property type="match status" value="1"/>
</dbReference>
<reference evidence="6 7" key="1">
    <citation type="submission" date="2021-04" db="EMBL/GenBank/DDBJ databases">
        <authorList>
            <person name="Bliznina A."/>
        </authorList>
    </citation>
    <scope>NUCLEOTIDE SEQUENCE [LARGE SCALE GENOMIC DNA]</scope>
</reference>
<keyword evidence="2" id="KW-0689">Ribosomal protein</keyword>
<protein>
    <recommendedName>
        <fullName evidence="4">Large ribosomal subunit protein eL13</fullName>
    </recommendedName>
    <alternativeName>
        <fullName evidence="5">60S ribosomal protein L13</fullName>
    </alternativeName>
</protein>
<accession>A0ABN7SD00</accession>
<evidence type="ECO:0000256" key="5">
    <source>
        <dbReference type="ARBA" id="ARBA00035321"/>
    </source>
</evidence>
<evidence type="ECO:0000256" key="3">
    <source>
        <dbReference type="ARBA" id="ARBA00023274"/>
    </source>
</evidence>
<dbReference type="EMBL" id="OU015569">
    <property type="protein sequence ID" value="CAG5094693.1"/>
    <property type="molecule type" value="Genomic_DNA"/>
</dbReference>
<sequence>MVGKRNNILANAHFHKDWKRRVRTWFNQPARKERRQNARKDKAAAIAPRPSGGALRPIVRCQTARYNIRVRAGRGFTQDELKGAGFTVREARQLGIAIDSRRRNKSVEGLQANVARLKEYRSKLIVFPRKAGKAGKGDSSAEELATATQVPQLPIRQDHVFTAQEPARAITAEEKKHSVFQALRMARANAKLQGARVKKAADAAEAAKNAAPRKK</sequence>
<organism evidence="6 7">
    <name type="scientific">Oikopleura dioica</name>
    <name type="common">Tunicate</name>
    <dbReference type="NCBI Taxonomy" id="34765"/>
    <lineage>
        <taxon>Eukaryota</taxon>
        <taxon>Metazoa</taxon>
        <taxon>Chordata</taxon>
        <taxon>Tunicata</taxon>
        <taxon>Appendicularia</taxon>
        <taxon>Copelata</taxon>
        <taxon>Oikopleuridae</taxon>
        <taxon>Oikopleura</taxon>
    </lineage>
</organism>
<proteinExistence type="inferred from homology"/>
<keyword evidence="3" id="KW-0687">Ribonucleoprotein</keyword>
<keyword evidence="7" id="KW-1185">Reference proteome</keyword>
<evidence type="ECO:0000313" key="6">
    <source>
        <dbReference type="EMBL" id="CAG5094693.1"/>
    </source>
</evidence>
<dbReference type="Pfam" id="PF01294">
    <property type="entry name" value="Ribosomal_L13e"/>
    <property type="match status" value="1"/>
</dbReference>
<dbReference type="PANTHER" id="PTHR11722">
    <property type="entry name" value="60S RIBOSOMAL PROTEIN L13"/>
    <property type="match status" value="1"/>
</dbReference>
<evidence type="ECO:0000256" key="1">
    <source>
        <dbReference type="ARBA" id="ARBA00005640"/>
    </source>
</evidence>
<dbReference type="HAMAP" id="MF_00499">
    <property type="entry name" value="Ribosomal_eL13"/>
    <property type="match status" value="1"/>
</dbReference>
<evidence type="ECO:0000313" key="7">
    <source>
        <dbReference type="Proteomes" id="UP001158576"/>
    </source>
</evidence>
<evidence type="ECO:0000256" key="4">
    <source>
        <dbReference type="ARBA" id="ARBA00035216"/>
    </source>
</evidence>
<gene>
    <name evidence="6" type="ORF">OKIOD_LOCUS5343</name>
</gene>
<comment type="similarity">
    <text evidence="1">Belongs to the eukaryotic ribosomal protein eL13 family.</text>
</comment>
<dbReference type="InterPro" id="IPR001380">
    <property type="entry name" value="Ribosomal_eL13"/>
</dbReference>
<dbReference type="Gene3D" id="1.20.5.110">
    <property type="match status" value="1"/>
</dbReference>
<evidence type="ECO:0000256" key="2">
    <source>
        <dbReference type="ARBA" id="ARBA00022980"/>
    </source>
</evidence>